<feature type="compositionally biased region" description="Basic and acidic residues" evidence="1">
    <location>
        <begin position="242"/>
        <end position="251"/>
    </location>
</feature>
<feature type="signal peptide" evidence="2">
    <location>
        <begin position="1"/>
        <end position="19"/>
    </location>
</feature>
<feature type="region of interest" description="Disordered" evidence="1">
    <location>
        <begin position="239"/>
        <end position="267"/>
    </location>
</feature>
<feature type="chain" id="PRO_5046112465" description="Phosphoglycerate mutase family protein" evidence="2">
    <location>
        <begin position="20"/>
        <end position="267"/>
    </location>
</feature>
<accession>A0ABR4HFL1</accession>
<evidence type="ECO:0000313" key="4">
    <source>
        <dbReference type="Proteomes" id="UP001610334"/>
    </source>
</evidence>
<protein>
    <recommendedName>
        <fullName evidence="5">Phosphoglycerate mutase family protein</fullName>
    </recommendedName>
</protein>
<name>A0ABR4HFL1_9EURO</name>
<reference evidence="3 4" key="1">
    <citation type="submission" date="2024-07" db="EMBL/GenBank/DDBJ databases">
        <title>Section-level genome sequencing and comparative genomics of Aspergillus sections Usti and Cavernicolus.</title>
        <authorList>
            <consortium name="Lawrence Berkeley National Laboratory"/>
            <person name="Nybo J.L."/>
            <person name="Vesth T.C."/>
            <person name="Theobald S."/>
            <person name="Frisvad J.C."/>
            <person name="Larsen T.O."/>
            <person name="Kjaerboelling I."/>
            <person name="Rothschild-Mancinelli K."/>
            <person name="Lyhne E.K."/>
            <person name="Kogle M.E."/>
            <person name="Barry K."/>
            <person name="Clum A."/>
            <person name="Na H."/>
            <person name="Ledsgaard L."/>
            <person name="Lin J."/>
            <person name="Lipzen A."/>
            <person name="Kuo A."/>
            <person name="Riley R."/>
            <person name="Mondo S."/>
            <person name="Labutti K."/>
            <person name="Haridas S."/>
            <person name="Pangalinan J."/>
            <person name="Salamov A.A."/>
            <person name="Simmons B.A."/>
            <person name="Magnuson J.K."/>
            <person name="Chen J."/>
            <person name="Drula E."/>
            <person name="Henrissat B."/>
            <person name="Wiebenga A."/>
            <person name="Lubbers R.J."/>
            <person name="Gomes A.C."/>
            <person name="Makela M.R."/>
            <person name="Stajich J."/>
            <person name="Grigoriev I.V."/>
            <person name="Mortensen U.H."/>
            <person name="De Vries R.P."/>
            <person name="Baker S.E."/>
            <person name="Andersen M.R."/>
        </authorList>
    </citation>
    <scope>NUCLEOTIDE SEQUENCE [LARGE SCALE GENOMIC DNA]</scope>
    <source>
        <strain evidence="3 4">CBS 588.65</strain>
    </source>
</reference>
<organism evidence="3 4">
    <name type="scientific">Aspergillus granulosus</name>
    <dbReference type="NCBI Taxonomy" id="176169"/>
    <lineage>
        <taxon>Eukaryota</taxon>
        <taxon>Fungi</taxon>
        <taxon>Dikarya</taxon>
        <taxon>Ascomycota</taxon>
        <taxon>Pezizomycotina</taxon>
        <taxon>Eurotiomycetes</taxon>
        <taxon>Eurotiomycetidae</taxon>
        <taxon>Eurotiales</taxon>
        <taxon>Aspergillaceae</taxon>
        <taxon>Aspergillus</taxon>
        <taxon>Aspergillus subgen. Nidulantes</taxon>
    </lineage>
</organism>
<keyword evidence="4" id="KW-1185">Reference proteome</keyword>
<sequence>MFSSVLPLALLALSTLAFSAPTVYLIRHGEKPEDDGTGLSTQGEQRAQCLRQVFGASSGYNIGYIMAMTPKKSGKRIRPYQTVLPLAIDLGLEVDISCSRDDPECVRDVVEGYEGDGNILICWEHDALTDIIEELGADDAPEYPSDRFDLLWTDPAPYSEITAETTLDVPQATRLGPLIFPMVFAAILSSLKHGYALWKSETAHHLGLGLPLPLIAEAEERSMLHELLEKLIARPLIASRGTESKTDDSPPPRRGTFDTAVGATAAE</sequence>
<keyword evidence="2" id="KW-0732">Signal</keyword>
<proteinExistence type="predicted"/>
<evidence type="ECO:0000256" key="1">
    <source>
        <dbReference type="SAM" id="MobiDB-lite"/>
    </source>
</evidence>
<dbReference type="EMBL" id="JBFXLT010000035">
    <property type="protein sequence ID" value="KAL2814125.1"/>
    <property type="molecule type" value="Genomic_DNA"/>
</dbReference>
<evidence type="ECO:0000256" key="2">
    <source>
        <dbReference type="SAM" id="SignalP"/>
    </source>
</evidence>
<dbReference type="Proteomes" id="UP001610334">
    <property type="component" value="Unassembled WGS sequence"/>
</dbReference>
<comment type="caution">
    <text evidence="3">The sequence shown here is derived from an EMBL/GenBank/DDBJ whole genome shotgun (WGS) entry which is preliminary data.</text>
</comment>
<gene>
    <name evidence="3" type="ORF">BJX63DRAFT_431527</name>
</gene>
<evidence type="ECO:0008006" key="5">
    <source>
        <dbReference type="Google" id="ProtNLM"/>
    </source>
</evidence>
<evidence type="ECO:0000313" key="3">
    <source>
        <dbReference type="EMBL" id="KAL2814125.1"/>
    </source>
</evidence>